<proteinExistence type="predicted"/>
<evidence type="ECO:0000313" key="1">
    <source>
        <dbReference type="EMBL" id="JAD61623.1"/>
    </source>
</evidence>
<name>A0A0A9BHN3_ARUDO</name>
<reference evidence="1" key="1">
    <citation type="submission" date="2014-09" db="EMBL/GenBank/DDBJ databases">
        <authorList>
            <person name="Magalhaes I.L.F."/>
            <person name="Oliveira U."/>
            <person name="Santos F.R."/>
            <person name="Vidigal T.H.D.A."/>
            <person name="Brescovit A.D."/>
            <person name="Santos A.J."/>
        </authorList>
    </citation>
    <scope>NUCLEOTIDE SEQUENCE</scope>
    <source>
        <tissue evidence="1">Shoot tissue taken approximately 20 cm above the soil surface</tissue>
    </source>
</reference>
<reference evidence="1" key="2">
    <citation type="journal article" date="2015" name="Data Brief">
        <title>Shoot transcriptome of the giant reed, Arundo donax.</title>
        <authorList>
            <person name="Barrero R.A."/>
            <person name="Guerrero F.D."/>
            <person name="Moolhuijzen P."/>
            <person name="Goolsby J.A."/>
            <person name="Tidwell J."/>
            <person name="Bellgard S.E."/>
            <person name="Bellgard M.I."/>
        </authorList>
    </citation>
    <scope>NUCLEOTIDE SEQUENCE</scope>
    <source>
        <tissue evidence="1">Shoot tissue taken approximately 20 cm above the soil surface</tissue>
    </source>
</reference>
<accession>A0A0A9BHN3</accession>
<dbReference type="AlphaFoldDB" id="A0A0A9BHN3"/>
<sequence>MAPKTLRAQVKLNIVLGETKIANKMGMNIVNMETDYSMHK</sequence>
<organism evidence="1">
    <name type="scientific">Arundo donax</name>
    <name type="common">Giant reed</name>
    <name type="synonym">Donax arundinaceus</name>
    <dbReference type="NCBI Taxonomy" id="35708"/>
    <lineage>
        <taxon>Eukaryota</taxon>
        <taxon>Viridiplantae</taxon>
        <taxon>Streptophyta</taxon>
        <taxon>Embryophyta</taxon>
        <taxon>Tracheophyta</taxon>
        <taxon>Spermatophyta</taxon>
        <taxon>Magnoliopsida</taxon>
        <taxon>Liliopsida</taxon>
        <taxon>Poales</taxon>
        <taxon>Poaceae</taxon>
        <taxon>PACMAD clade</taxon>
        <taxon>Arundinoideae</taxon>
        <taxon>Arundineae</taxon>
        <taxon>Arundo</taxon>
    </lineage>
</organism>
<dbReference type="EMBL" id="GBRH01236272">
    <property type="protein sequence ID" value="JAD61623.1"/>
    <property type="molecule type" value="Transcribed_RNA"/>
</dbReference>
<protein>
    <submittedName>
        <fullName evidence="1">Uncharacterized protein</fullName>
    </submittedName>
</protein>